<organism evidence="2 3">
    <name type="scientific">Bacillus daqingensis</name>
    <dbReference type="NCBI Taxonomy" id="872396"/>
    <lineage>
        <taxon>Bacteria</taxon>
        <taxon>Bacillati</taxon>
        <taxon>Bacillota</taxon>
        <taxon>Bacilli</taxon>
        <taxon>Bacillales</taxon>
        <taxon>Bacillaceae</taxon>
        <taxon>Bacillus</taxon>
    </lineage>
</organism>
<reference evidence="3" key="1">
    <citation type="journal article" date="2019" name="Int. J. Syst. Evol. Microbiol.">
        <title>The Global Catalogue of Microorganisms (GCM) 10K type strain sequencing project: providing services to taxonomists for standard genome sequencing and annotation.</title>
        <authorList>
            <consortium name="The Broad Institute Genomics Platform"/>
            <consortium name="The Broad Institute Genome Sequencing Center for Infectious Disease"/>
            <person name="Wu L."/>
            <person name="Ma J."/>
        </authorList>
    </citation>
    <scope>NUCLEOTIDE SEQUENCE [LARGE SCALE GENOMIC DNA]</scope>
    <source>
        <strain evidence="3">JCM 12165</strain>
    </source>
</reference>
<sequence length="219" mass="24953">MKKTEDLLEEAEREFNWSDQEKHALWRNIDQTLHKNPTRRKGGSFTNVFSAVCFTGIIAAGAGLFMMSEGDSPAGHGNMEPAQPEPQLAVPSDDIDTGETVSMYEIPQENSDEWEINFPTVLPDNVVHEPQITLYKTDHEELAVSYAYRDRSGFFQFNQKDREHAEIDKDMRPLESVDDFELYEKMDGTILVLSDTHAYTLNLPAHDGDLKRVVESIEE</sequence>
<keyword evidence="1" id="KW-0812">Transmembrane</keyword>
<dbReference type="EMBL" id="JBHSGK010000003">
    <property type="protein sequence ID" value="MFC4735197.1"/>
    <property type="molecule type" value="Genomic_DNA"/>
</dbReference>
<evidence type="ECO:0000256" key="1">
    <source>
        <dbReference type="SAM" id="Phobius"/>
    </source>
</evidence>
<gene>
    <name evidence="2" type="ORF">ACFO4L_01250</name>
</gene>
<dbReference type="RefSeq" id="WP_377907826.1">
    <property type="nucleotide sequence ID" value="NZ_JBHSGK010000003.1"/>
</dbReference>
<feature type="transmembrane region" description="Helical" evidence="1">
    <location>
        <begin position="45"/>
        <end position="67"/>
    </location>
</feature>
<accession>A0ABV9NPT7</accession>
<keyword evidence="1" id="KW-1133">Transmembrane helix</keyword>
<evidence type="ECO:0000313" key="3">
    <source>
        <dbReference type="Proteomes" id="UP001595896"/>
    </source>
</evidence>
<dbReference type="Proteomes" id="UP001595896">
    <property type="component" value="Unassembled WGS sequence"/>
</dbReference>
<comment type="caution">
    <text evidence="2">The sequence shown here is derived from an EMBL/GenBank/DDBJ whole genome shotgun (WGS) entry which is preliminary data.</text>
</comment>
<keyword evidence="1" id="KW-0472">Membrane</keyword>
<keyword evidence="3" id="KW-1185">Reference proteome</keyword>
<name>A0ABV9NPT7_9BACI</name>
<proteinExistence type="predicted"/>
<evidence type="ECO:0000313" key="2">
    <source>
        <dbReference type="EMBL" id="MFC4735197.1"/>
    </source>
</evidence>
<evidence type="ECO:0008006" key="4">
    <source>
        <dbReference type="Google" id="ProtNLM"/>
    </source>
</evidence>
<protein>
    <recommendedName>
        <fullName evidence="4">DUF4367 domain-containing protein</fullName>
    </recommendedName>
</protein>